<feature type="region of interest" description="Disordered" evidence="1">
    <location>
        <begin position="1"/>
        <end position="60"/>
    </location>
</feature>
<sequence length="83" mass="8987">MGLAPEENGIEDGTHQAGRRSSDAGAPTNPKPPNPSSSASVNLPLPTRPRSRRLRRTLRSATGWPRRILTALSTAQIYLLKLC</sequence>
<dbReference type="EMBL" id="JAAALK010000283">
    <property type="protein sequence ID" value="KAG8070335.1"/>
    <property type="molecule type" value="Genomic_DNA"/>
</dbReference>
<evidence type="ECO:0000313" key="3">
    <source>
        <dbReference type="Proteomes" id="UP000729402"/>
    </source>
</evidence>
<organism evidence="2 3">
    <name type="scientific">Zizania palustris</name>
    <name type="common">Northern wild rice</name>
    <dbReference type="NCBI Taxonomy" id="103762"/>
    <lineage>
        <taxon>Eukaryota</taxon>
        <taxon>Viridiplantae</taxon>
        <taxon>Streptophyta</taxon>
        <taxon>Embryophyta</taxon>
        <taxon>Tracheophyta</taxon>
        <taxon>Spermatophyta</taxon>
        <taxon>Magnoliopsida</taxon>
        <taxon>Liliopsida</taxon>
        <taxon>Poales</taxon>
        <taxon>Poaceae</taxon>
        <taxon>BOP clade</taxon>
        <taxon>Oryzoideae</taxon>
        <taxon>Oryzeae</taxon>
        <taxon>Zizaniinae</taxon>
        <taxon>Zizania</taxon>
    </lineage>
</organism>
<reference evidence="2" key="2">
    <citation type="submission" date="2021-02" db="EMBL/GenBank/DDBJ databases">
        <authorList>
            <person name="Kimball J.A."/>
            <person name="Haas M.W."/>
            <person name="Macchietto M."/>
            <person name="Kono T."/>
            <person name="Duquette J."/>
            <person name="Shao M."/>
        </authorList>
    </citation>
    <scope>NUCLEOTIDE SEQUENCE</scope>
    <source>
        <tissue evidence="2">Fresh leaf tissue</tissue>
    </source>
</reference>
<proteinExistence type="predicted"/>
<feature type="compositionally biased region" description="Low complexity" evidence="1">
    <location>
        <begin position="36"/>
        <end position="45"/>
    </location>
</feature>
<dbReference type="AlphaFoldDB" id="A0A8J5VK04"/>
<accession>A0A8J5VK04</accession>
<name>A0A8J5VK04_ZIZPA</name>
<comment type="caution">
    <text evidence="2">The sequence shown here is derived from an EMBL/GenBank/DDBJ whole genome shotgun (WGS) entry which is preliminary data.</text>
</comment>
<gene>
    <name evidence="2" type="ORF">GUJ93_ZPchr0006g44625</name>
</gene>
<feature type="compositionally biased region" description="Basic residues" evidence="1">
    <location>
        <begin position="49"/>
        <end position="58"/>
    </location>
</feature>
<dbReference type="Proteomes" id="UP000729402">
    <property type="component" value="Unassembled WGS sequence"/>
</dbReference>
<reference evidence="2" key="1">
    <citation type="journal article" date="2021" name="bioRxiv">
        <title>Whole Genome Assembly and Annotation of Northern Wild Rice, Zizania palustris L., Supports a Whole Genome Duplication in the Zizania Genus.</title>
        <authorList>
            <person name="Haas M."/>
            <person name="Kono T."/>
            <person name="Macchietto M."/>
            <person name="Millas R."/>
            <person name="McGilp L."/>
            <person name="Shao M."/>
            <person name="Duquette J."/>
            <person name="Hirsch C.N."/>
            <person name="Kimball J."/>
        </authorList>
    </citation>
    <scope>NUCLEOTIDE SEQUENCE</scope>
    <source>
        <tissue evidence="2">Fresh leaf tissue</tissue>
    </source>
</reference>
<evidence type="ECO:0000313" key="2">
    <source>
        <dbReference type="EMBL" id="KAG8070335.1"/>
    </source>
</evidence>
<keyword evidence="3" id="KW-1185">Reference proteome</keyword>
<protein>
    <submittedName>
        <fullName evidence="2">Uncharacterized protein</fullName>
    </submittedName>
</protein>
<evidence type="ECO:0000256" key="1">
    <source>
        <dbReference type="SAM" id="MobiDB-lite"/>
    </source>
</evidence>